<dbReference type="InterPro" id="IPR017853">
    <property type="entry name" value="GH"/>
</dbReference>
<sequence>MDVVVPCIDNLLKHDPYLKNHENEIRRRYKCFKDQLLKIESSEGLLDFCKSYERYGIHCLPDNSVHILEWAPGAESLFLRGDFNGWERLTHPFKKLPFGKWELTLPPGDDGSCQLKHLDRIVVLKKSTGELCDRNSPWAPYVTREPTNTLYSQRIWNPPEAERYKFKHPKVAPPKSLRIYECHIGIASEDYWVANYKNFMDNVLPRIKHQAEGLVDRAHELGIYVLLDVVHSHASKNTMDGLNEFDGTTSCFFHDGGRGTHCLWDSRLFDYTQMETLRLLLSNCHWYLEEYQFDGFRFDGVTSMLYHSHGMGHGFSGDYNEYFGLNVDTESLVYLMLANHVIHTFHPNAITIAEVCWCFSSHSLIIDRRVGQRMCTGKARGARCSCRTSPACQHCAGRWMKVAEGFDYRLGMAIPDLWIKVSCPCFRLTWMSFKHGESVRGLLKEIKDEDWNMGHIVHTMTNRRWQEKTVAYAESHDQALVGDKTLAFWLMDKEMYTNMSVLTELTPVIDRGIALHKIIRMLTHSLGGEAWLNFIGNEFGHPEWLDFPRKGNNESYHHARRQWHLVEDPLLRYKFLNNFDRALNAADEKYHWLPADPAYVSWKHEDDKVVAYERAGLLFVLNFHPFKSFSDYRVGLDTPGKYKVVLDSDAEEFGGHKRIDRTVDHFTLNEPYAGRRHSIKAYIPSRVGLIYAKVD</sequence>
<keyword evidence="1" id="KW-0808">Transferase</keyword>
<dbReference type="InterPro" id="IPR013780">
    <property type="entry name" value="Glyco_hydro_b"/>
</dbReference>
<dbReference type="AlphaFoldDB" id="A0A9J6FVW3"/>
<dbReference type="GO" id="GO:0003844">
    <property type="term" value="F:1,4-alpha-glucan branching enzyme activity"/>
    <property type="evidence" value="ECO:0007669"/>
    <property type="project" value="InterPro"/>
</dbReference>
<keyword evidence="6" id="KW-1185">Reference proteome</keyword>
<dbReference type="GO" id="GO:0005737">
    <property type="term" value="C:cytoplasm"/>
    <property type="evidence" value="ECO:0007669"/>
    <property type="project" value="TreeGrafter"/>
</dbReference>
<dbReference type="CDD" id="cd11321">
    <property type="entry name" value="AmyAc_bac_euk_BE"/>
    <property type="match status" value="1"/>
</dbReference>
<evidence type="ECO:0000256" key="2">
    <source>
        <dbReference type="PIRSR" id="PIRSR000463-1"/>
    </source>
</evidence>
<dbReference type="PANTHER" id="PTHR43651:SF3">
    <property type="entry name" value="1,4-ALPHA-GLUCAN-BRANCHING ENZYME"/>
    <property type="match status" value="1"/>
</dbReference>
<dbReference type="OrthoDB" id="196493at2759"/>
<dbReference type="InterPro" id="IPR037439">
    <property type="entry name" value="Branching_enzy"/>
</dbReference>
<dbReference type="CDD" id="cd02854">
    <property type="entry name" value="E_set_GBE_euk_N"/>
    <property type="match status" value="1"/>
</dbReference>
<dbReference type="Gene3D" id="2.60.40.10">
    <property type="entry name" value="Immunoglobulins"/>
    <property type="match status" value="1"/>
</dbReference>
<dbReference type="VEuPathDB" id="VectorBase:HLOH_042950"/>
<comment type="caution">
    <text evidence="5">The sequence shown here is derived from an EMBL/GenBank/DDBJ whole genome shotgun (WGS) entry which is preliminary data.</text>
</comment>
<dbReference type="GO" id="GO:0004553">
    <property type="term" value="F:hydrolase activity, hydrolyzing O-glycosyl compounds"/>
    <property type="evidence" value="ECO:0007669"/>
    <property type="project" value="InterPro"/>
</dbReference>
<dbReference type="InterPro" id="IPR004193">
    <property type="entry name" value="Glyco_hydro_13_N"/>
</dbReference>
<dbReference type="PIRSF" id="PIRSF000463">
    <property type="entry name" value="GlgB"/>
    <property type="match status" value="1"/>
</dbReference>
<protein>
    <recommendedName>
        <fullName evidence="7">1,4-alpha-glucan branching enzyme</fullName>
    </recommendedName>
</protein>
<dbReference type="GO" id="GO:0005978">
    <property type="term" value="P:glycogen biosynthetic process"/>
    <property type="evidence" value="ECO:0007669"/>
    <property type="project" value="InterPro"/>
</dbReference>
<feature type="active site" description="Proton donor" evidence="2">
    <location>
        <position position="354"/>
    </location>
</feature>
<feature type="domain" description="Glycoside hydrolase family 13 N-terminal" evidence="4">
    <location>
        <begin position="55"/>
        <end position="107"/>
    </location>
</feature>
<dbReference type="Proteomes" id="UP000821853">
    <property type="component" value="Chromosome 2"/>
</dbReference>
<evidence type="ECO:0000313" key="5">
    <source>
        <dbReference type="EMBL" id="KAH9366188.1"/>
    </source>
</evidence>
<dbReference type="FunFam" id="2.60.40.1180:FF:000003">
    <property type="entry name" value="1,4-alpha-glucan-branching enzyme, chloroplastic/amyloplastic"/>
    <property type="match status" value="1"/>
</dbReference>
<dbReference type="InterPro" id="IPR014756">
    <property type="entry name" value="Ig_E-set"/>
</dbReference>
<dbReference type="EMBL" id="JABSTR010000004">
    <property type="protein sequence ID" value="KAH9366188.1"/>
    <property type="molecule type" value="Genomic_DNA"/>
</dbReference>
<dbReference type="Gene3D" id="3.20.20.80">
    <property type="entry name" value="Glycosidases"/>
    <property type="match status" value="3"/>
</dbReference>
<feature type="active site" description="Nucleophile" evidence="2">
    <location>
        <position position="299"/>
    </location>
</feature>
<dbReference type="InterPro" id="IPR006048">
    <property type="entry name" value="A-amylase/branching_C"/>
</dbReference>
<accession>A0A9J6FVW3</accession>
<organism evidence="5 6">
    <name type="scientific">Haemaphysalis longicornis</name>
    <name type="common">Bush tick</name>
    <dbReference type="NCBI Taxonomy" id="44386"/>
    <lineage>
        <taxon>Eukaryota</taxon>
        <taxon>Metazoa</taxon>
        <taxon>Ecdysozoa</taxon>
        <taxon>Arthropoda</taxon>
        <taxon>Chelicerata</taxon>
        <taxon>Arachnida</taxon>
        <taxon>Acari</taxon>
        <taxon>Parasitiformes</taxon>
        <taxon>Ixodida</taxon>
        <taxon>Ixodoidea</taxon>
        <taxon>Ixodidae</taxon>
        <taxon>Haemaphysalinae</taxon>
        <taxon>Haemaphysalis</taxon>
    </lineage>
</organism>
<evidence type="ECO:0000259" key="4">
    <source>
        <dbReference type="Pfam" id="PF02922"/>
    </source>
</evidence>
<evidence type="ECO:0000313" key="6">
    <source>
        <dbReference type="Proteomes" id="UP000821853"/>
    </source>
</evidence>
<dbReference type="SUPFAM" id="SSF51011">
    <property type="entry name" value="Glycosyl hydrolase domain"/>
    <property type="match status" value="1"/>
</dbReference>
<evidence type="ECO:0008006" key="7">
    <source>
        <dbReference type="Google" id="ProtNLM"/>
    </source>
</evidence>
<dbReference type="Pfam" id="PF02922">
    <property type="entry name" value="CBM_48"/>
    <property type="match status" value="1"/>
</dbReference>
<reference evidence="5 6" key="1">
    <citation type="journal article" date="2020" name="Cell">
        <title>Large-Scale Comparative Analyses of Tick Genomes Elucidate Their Genetic Diversity and Vector Capacities.</title>
        <authorList>
            <consortium name="Tick Genome and Microbiome Consortium (TIGMIC)"/>
            <person name="Jia N."/>
            <person name="Wang J."/>
            <person name="Shi W."/>
            <person name="Du L."/>
            <person name="Sun Y."/>
            <person name="Zhan W."/>
            <person name="Jiang J.F."/>
            <person name="Wang Q."/>
            <person name="Zhang B."/>
            <person name="Ji P."/>
            <person name="Bell-Sakyi L."/>
            <person name="Cui X.M."/>
            <person name="Yuan T.T."/>
            <person name="Jiang B.G."/>
            <person name="Yang W.F."/>
            <person name="Lam T.T."/>
            <person name="Chang Q.C."/>
            <person name="Ding S.J."/>
            <person name="Wang X.J."/>
            <person name="Zhu J.G."/>
            <person name="Ruan X.D."/>
            <person name="Zhao L."/>
            <person name="Wei J.T."/>
            <person name="Ye R.Z."/>
            <person name="Que T.C."/>
            <person name="Du C.H."/>
            <person name="Zhou Y.H."/>
            <person name="Cheng J.X."/>
            <person name="Dai P.F."/>
            <person name="Guo W.B."/>
            <person name="Han X.H."/>
            <person name="Huang E.J."/>
            <person name="Li L.F."/>
            <person name="Wei W."/>
            <person name="Gao Y.C."/>
            <person name="Liu J.Z."/>
            <person name="Shao H.Z."/>
            <person name="Wang X."/>
            <person name="Wang C.C."/>
            <person name="Yang T.C."/>
            <person name="Huo Q.B."/>
            <person name="Li W."/>
            <person name="Chen H.Y."/>
            <person name="Chen S.E."/>
            <person name="Zhou L.G."/>
            <person name="Ni X.B."/>
            <person name="Tian J.H."/>
            <person name="Sheng Y."/>
            <person name="Liu T."/>
            <person name="Pan Y.S."/>
            <person name="Xia L.Y."/>
            <person name="Li J."/>
            <person name="Zhao F."/>
            <person name="Cao W.C."/>
        </authorList>
    </citation>
    <scope>NUCLEOTIDE SEQUENCE [LARGE SCALE GENOMIC DNA]</scope>
    <source>
        <strain evidence="5">HaeL-2018</strain>
    </source>
</reference>
<dbReference type="SUPFAM" id="SSF51445">
    <property type="entry name" value="(Trans)glycosidases"/>
    <property type="match status" value="1"/>
</dbReference>
<keyword evidence="1" id="KW-0328">Glycosyltransferase</keyword>
<evidence type="ECO:0000259" key="3">
    <source>
        <dbReference type="Pfam" id="PF02806"/>
    </source>
</evidence>
<proteinExistence type="predicted"/>
<dbReference type="Gene3D" id="2.60.40.1180">
    <property type="entry name" value="Golgi alpha-mannosidase II"/>
    <property type="match status" value="1"/>
</dbReference>
<dbReference type="PANTHER" id="PTHR43651">
    <property type="entry name" value="1,4-ALPHA-GLUCAN-BRANCHING ENZYME"/>
    <property type="match status" value="1"/>
</dbReference>
<feature type="domain" description="Alpha-amylase/branching enzyme C-terminal all beta" evidence="3">
    <location>
        <begin position="599"/>
        <end position="692"/>
    </location>
</feature>
<dbReference type="InterPro" id="IPR013783">
    <property type="entry name" value="Ig-like_fold"/>
</dbReference>
<evidence type="ECO:0000256" key="1">
    <source>
        <dbReference type="ARBA" id="ARBA00022676"/>
    </source>
</evidence>
<dbReference type="SUPFAM" id="SSF81296">
    <property type="entry name" value="E set domains"/>
    <property type="match status" value="1"/>
</dbReference>
<dbReference type="OMA" id="YEMHLGS"/>
<name>A0A9J6FVW3_HAELO</name>
<dbReference type="GO" id="GO:0043169">
    <property type="term" value="F:cation binding"/>
    <property type="evidence" value="ECO:0007669"/>
    <property type="project" value="InterPro"/>
</dbReference>
<gene>
    <name evidence="5" type="ORF">HPB48_004114</name>
</gene>
<dbReference type="Pfam" id="PF02806">
    <property type="entry name" value="Alpha-amylase_C"/>
    <property type="match status" value="1"/>
</dbReference>